<evidence type="ECO:0000256" key="4">
    <source>
        <dbReference type="ARBA" id="ARBA00022989"/>
    </source>
</evidence>
<feature type="transmembrane region" description="Helical" evidence="7">
    <location>
        <begin position="150"/>
        <end position="171"/>
    </location>
</feature>
<keyword evidence="5 7" id="KW-0472">Membrane</keyword>
<evidence type="ECO:0000256" key="3">
    <source>
        <dbReference type="ARBA" id="ARBA00022692"/>
    </source>
</evidence>
<evidence type="ECO:0000256" key="5">
    <source>
        <dbReference type="ARBA" id="ARBA00023136"/>
    </source>
</evidence>
<evidence type="ECO:0000313" key="9">
    <source>
        <dbReference type="EMBL" id="AIE87837.1"/>
    </source>
</evidence>
<feature type="domain" description="ABC3 transporter permease C-terminal" evidence="8">
    <location>
        <begin position="71"/>
        <end position="181"/>
    </location>
</feature>
<dbReference type="PANTHER" id="PTHR30572:SF4">
    <property type="entry name" value="ABC TRANSPORTER PERMEASE YTRF"/>
    <property type="match status" value="1"/>
</dbReference>
<keyword evidence="2" id="KW-1003">Cell membrane</keyword>
<evidence type="ECO:0000256" key="7">
    <source>
        <dbReference type="SAM" id="Phobius"/>
    </source>
</evidence>
<dbReference type="InterPro" id="IPR050250">
    <property type="entry name" value="Macrolide_Exporter_MacB"/>
</dbReference>
<dbReference type="HOGENOM" id="CLU_066831_0_0_0"/>
<keyword evidence="3 7" id="KW-0812">Transmembrane</keyword>
<dbReference type="STRING" id="661478.OP10G_4469"/>
<evidence type="ECO:0000259" key="8">
    <source>
        <dbReference type="Pfam" id="PF02687"/>
    </source>
</evidence>
<keyword evidence="4 7" id="KW-1133">Transmembrane helix</keyword>
<evidence type="ECO:0000256" key="6">
    <source>
        <dbReference type="ARBA" id="ARBA00038076"/>
    </source>
</evidence>
<accession>A0A068NWT6</accession>
<proteinExistence type="inferred from homology"/>
<dbReference type="GO" id="GO:0022857">
    <property type="term" value="F:transmembrane transporter activity"/>
    <property type="evidence" value="ECO:0007669"/>
    <property type="project" value="TreeGrafter"/>
</dbReference>
<comment type="similarity">
    <text evidence="6">Belongs to the ABC-4 integral membrane protein family.</text>
</comment>
<gene>
    <name evidence="9" type="ORF">OP10G_4469</name>
</gene>
<feature type="transmembrane region" description="Helical" evidence="7">
    <location>
        <begin position="107"/>
        <end position="130"/>
    </location>
</feature>
<evidence type="ECO:0000256" key="2">
    <source>
        <dbReference type="ARBA" id="ARBA00022475"/>
    </source>
</evidence>
<dbReference type="EMBL" id="CP007139">
    <property type="protein sequence ID" value="AIE87837.1"/>
    <property type="molecule type" value="Genomic_DNA"/>
</dbReference>
<dbReference type="OrthoDB" id="9780560at2"/>
<dbReference type="RefSeq" id="WP_025228285.1">
    <property type="nucleotide sequence ID" value="NZ_CP007139.1"/>
</dbReference>
<protein>
    <submittedName>
        <fullName evidence="9">Antimicrobial peptide ABC transporter permease</fullName>
    </submittedName>
</protein>
<evidence type="ECO:0000313" key="10">
    <source>
        <dbReference type="Proteomes" id="UP000027982"/>
    </source>
</evidence>
<dbReference type="KEGG" id="fgi:OP10G_4469"/>
<evidence type="ECO:0000256" key="1">
    <source>
        <dbReference type="ARBA" id="ARBA00004651"/>
    </source>
</evidence>
<dbReference type="GO" id="GO:0005886">
    <property type="term" value="C:plasma membrane"/>
    <property type="evidence" value="ECO:0007669"/>
    <property type="project" value="UniProtKB-SubCell"/>
</dbReference>
<name>A0A068NWT6_FIMGI</name>
<dbReference type="PANTHER" id="PTHR30572">
    <property type="entry name" value="MEMBRANE COMPONENT OF TRANSPORTER-RELATED"/>
    <property type="match status" value="1"/>
</dbReference>
<dbReference type="AlphaFoldDB" id="A0A068NWT6"/>
<feature type="transmembrane region" description="Helical" evidence="7">
    <location>
        <begin position="33"/>
        <end position="55"/>
    </location>
</feature>
<sequence>MNQTEFKNVDPPFWVAWNQARASIRVRFFRQMITSAGIALGIAFFCSMQTIRVAGTNNVQSEAQLRWLVGTSLVMCLVGVTNSMLMSVTERFREIGTIKCLGASDGFIVKVFFLEALILGILGSLLGSLLGTGIMAVVQSAQGGHVPLTSGTGVVLLGTAIGTAMTVLAAIAPAMQAARMPAAAALRVEV</sequence>
<comment type="subcellular location">
    <subcellularLocation>
        <location evidence="1">Cell membrane</location>
        <topology evidence="1">Multi-pass membrane protein</topology>
    </subcellularLocation>
</comment>
<organism evidence="9 10">
    <name type="scientific">Fimbriimonas ginsengisoli Gsoil 348</name>
    <dbReference type="NCBI Taxonomy" id="661478"/>
    <lineage>
        <taxon>Bacteria</taxon>
        <taxon>Bacillati</taxon>
        <taxon>Armatimonadota</taxon>
        <taxon>Fimbriimonadia</taxon>
        <taxon>Fimbriimonadales</taxon>
        <taxon>Fimbriimonadaceae</taxon>
        <taxon>Fimbriimonas</taxon>
    </lineage>
</organism>
<dbReference type="Proteomes" id="UP000027982">
    <property type="component" value="Chromosome"/>
</dbReference>
<dbReference type="eggNOG" id="COG4591">
    <property type="taxonomic scope" value="Bacteria"/>
</dbReference>
<dbReference type="Pfam" id="PF02687">
    <property type="entry name" value="FtsX"/>
    <property type="match status" value="1"/>
</dbReference>
<reference evidence="9 10" key="1">
    <citation type="journal article" date="2014" name="PLoS ONE">
        <title>The first complete genome sequence of the class fimbriimonadia in the phylum armatimonadetes.</title>
        <authorList>
            <person name="Hu Z.Y."/>
            <person name="Wang Y.Z."/>
            <person name="Im W.T."/>
            <person name="Wang S.Y."/>
            <person name="Zhao G.P."/>
            <person name="Zheng H.J."/>
            <person name="Quan Z.X."/>
        </authorList>
    </citation>
    <scope>NUCLEOTIDE SEQUENCE [LARGE SCALE GENOMIC DNA]</scope>
    <source>
        <strain evidence="9">Gsoil 348</strain>
    </source>
</reference>
<dbReference type="InterPro" id="IPR003838">
    <property type="entry name" value="ABC3_permease_C"/>
</dbReference>
<keyword evidence="10" id="KW-1185">Reference proteome</keyword>
<feature type="transmembrane region" description="Helical" evidence="7">
    <location>
        <begin position="67"/>
        <end position="86"/>
    </location>
</feature>